<proteinExistence type="inferred from homology"/>
<sequence>MALDVKLAGDLPLLHEEQPVEFVALQPVAIVDHVCSVDEDTLRSIVDTDEIGGSRRVEQEDIQQLLAAVGDFTTKAGGSAANTTKGLASGWGVRCHLVGARGQDEQGAIFVSSLKRSSVDVSKLRVGKGSTGRCVILSCNGQRTMRTCLTGAERLSANDITAEDFSSAKWVFLSGYIFYRQDLLQRAVELALSVGAKVALDLASFEVVREFRADVEALLHSGRIECCFCNEDEAAELTGGPDEGSAEKGLAVLAAHCNVAAVTLGERGCLVQQRGGVAFSEPAASNVKVVDATGAGDQFAAGFLYGLMREYPLKKCAQLGCLAGGAVVQVVGAEMTQASWRWLFARLHGELAATVVRDSAAAVQQELLQCYALIERLGRGVVYYGSARLKAASPHWDRARQLGAQVAALLGCTTWSGGGPGMMEAATLGAMDAGKPVGGIRISREAGTTVRTASYLPTDAAVFCRFLSSRKVALVDAGVRASESDRTAYIFLPGGLGTMDELFEILTLMQLKKLGSKHSVPLILCNYDGFYSGLIGLLKAFDTNGTLAASELKDVMLASSNAEVLGILAEVYGLDPPSSSQCQPLASSLVNDCNQFLGVIQSQATALAGATDAQIQAAVAGKTPSPTCCGTVQKVLSNGCRCDPQVASIAASVGIQPSGFLTLSRAGIIACKLPAGTDTAPPTCPGGSAAGK</sequence>
<dbReference type="Gene3D" id="3.40.50.450">
    <property type="match status" value="1"/>
</dbReference>
<dbReference type="InterPro" id="IPR052700">
    <property type="entry name" value="Carb_kinase_PfkB-like"/>
</dbReference>
<comment type="caution">
    <text evidence="5">The sequence shown here is derived from an EMBL/GenBank/DDBJ whole genome shotgun (WGS) entry which is preliminary data.</text>
</comment>
<dbReference type="Gene3D" id="3.40.1190.20">
    <property type="match status" value="1"/>
</dbReference>
<dbReference type="PANTHER" id="PTHR43320:SF1">
    <property type="entry name" value="OS01G0105900 PROTEIN"/>
    <property type="match status" value="1"/>
</dbReference>
<dbReference type="InterPro" id="IPR029056">
    <property type="entry name" value="Ribokinase-like"/>
</dbReference>
<name>A0ABR2YVN9_9CHLO</name>
<dbReference type="Pfam" id="PF03641">
    <property type="entry name" value="Lysine_decarbox"/>
    <property type="match status" value="1"/>
</dbReference>
<evidence type="ECO:0000313" key="5">
    <source>
        <dbReference type="EMBL" id="KAK9915430.1"/>
    </source>
</evidence>
<keyword evidence="3" id="KW-0418">Kinase</keyword>
<feature type="domain" description="Carbohydrate kinase PfkB" evidence="4">
    <location>
        <begin position="63"/>
        <end position="334"/>
    </location>
</feature>
<evidence type="ECO:0000256" key="1">
    <source>
        <dbReference type="ARBA" id="ARBA00010688"/>
    </source>
</evidence>
<dbReference type="Pfam" id="PF00294">
    <property type="entry name" value="PfkB"/>
    <property type="match status" value="1"/>
</dbReference>
<accession>A0ABR2YVN9</accession>
<dbReference type="SUPFAM" id="SSF102405">
    <property type="entry name" value="MCP/YpsA-like"/>
    <property type="match status" value="1"/>
</dbReference>
<dbReference type="InterPro" id="IPR011611">
    <property type="entry name" value="PfkB_dom"/>
</dbReference>
<dbReference type="InterPro" id="IPR031100">
    <property type="entry name" value="LOG_fam"/>
</dbReference>
<gene>
    <name evidence="5" type="ORF">WJX75_009069</name>
</gene>
<evidence type="ECO:0000256" key="3">
    <source>
        <dbReference type="ARBA" id="ARBA00022777"/>
    </source>
</evidence>
<comment type="similarity">
    <text evidence="1">Belongs to the carbohydrate kinase PfkB family.</text>
</comment>
<evidence type="ECO:0000313" key="6">
    <source>
        <dbReference type="Proteomes" id="UP001491310"/>
    </source>
</evidence>
<dbReference type="EMBL" id="JALJOT010000005">
    <property type="protein sequence ID" value="KAK9915430.1"/>
    <property type="molecule type" value="Genomic_DNA"/>
</dbReference>
<organism evidence="5 6">
    <name type="scientific">Coccomyxa subellipsoidea</name>
    <dbReference type="NCBI Taxonomy" id="248742"/>
    <lineage>
        <taxon>Eukaryota</taxon>
        <taxon>Viridiplantae</taxon>
        <taxon>Chlorophyta</taxon>
        <taxon>core chlorophytes</taxon>
        <taxon>Trebouxiophyceae</taxon>
        <taxon>Trebouxiophyceae incertae sedis</taxon>
        <taxon>Coccomyxaceae</taxon>
        <taxon>Coccomyxa</taxon>
    </lineage>
</organism>
<keyword evidence="6" id="KW-1185">Reference proteome</keyword>
<dbReference type="SUPFAM" id="SSF53613">
    <property type="entry name" value="Ribokinase-like"/>
    <property type="match status" value="1"/>
</dbReference>
<dbReference type="Proteomes" id="UP001491310">
    <property type="component" value="Unassembled WGS sequence"/>
</dbReference>
<reference evidence="5 6" key="1">
    <citation type="journal article" date="2024" name="Nat. Commun.">
        <title>Phylogenomics reveals the evolutionary origins of lichenization in chlorophyte algae.</title>
        <authorList>
            <person name="Puginier C."/>
            <person name="Libourel C."/>
            <person name="Otte J."/>
            <person name="Skaloud P."/>
            <person name="Haon M."/>
            <person name="Grisel S."/>
            <person name="Petersen M."/>
            <person name="Berrin J.G."/>
            <person name="Delaux P.M."/>
            <person name="Dal Grande F."/>
            <person name="Keller J."/>
        </authorList>
    </citation>
    <scope>NUCLEOTIDE SEQUENCE [LARGE SCALE GENOMIC DNA]</scope>
    <source>
        <strain evidence="5 6">SAG 216-7</strain>
    </source>
</reference>
<evidence type="ECO:0000259" key="4">
    <source>
        <dbReference type="Pfam" id="PF00294"/>
    </source>
</evidence>
<protein>
    <recommendedName>
        <fullName evidence="4">Carbohydrate kinase PfkB domain-containing protein</fullName>
    </recommendedName>
</protein>
<evidence type="ECO:0000256" key="2">
    <source>
        <dbReference type="ARBA" id="ARBA00022679"/>
    </source>
</evidence>
<keyword evidence="2" id="KW-0808">Transferase</keyword>
<dbReference type="PANTHER" id="PTHR43320">
    <property type="entry name" value="SUGAR KINASE"/>
    <property type="match status" value="1"/>
</dbReference>
<dbReference type="CDD" id="cd01168">
    <property type="entry name" value="adenosine_kinase"/>
    <property type="match status" value="1"/>
</dbReference>